<organism evidence="3 4">
    <name type="scientific">Avrilella dinanensis</name>
    <dbReference type="NCBI Taxonomy" id="2008672"/>
    <lineage>
        <taxon>Bacteria</taxon>
        <taxon>Pseudomonadati</taxon>
        <taxon>Bacteroidota</taxon>
        <taxon>Flavobacteriia</taxon>
        <taxon>Flavobacteriales</taxon>
        <taxon>Flavobacteriaceae</taxon>
        <taxon>Avrilella</taxon>
    </lineage>
</organism>
<evidence type="ECO:0000313" key="3">
    <source>
        <dbReference type="EMBL" id="PJR05031.1"/>
    </source>
</evidence>
<accession>A0A2M9R847</accession>
<dbReference type="EMBL" id="NIPO01000001">
    <property type="protein sequence ID" value="PJR05031.1"/>
    <property type="molecule type" value="Genomic_DNA"/>
</dbReference>
<dbReference type="CDD" id="cd08897">
    <property type="entry name" value="SRPBCC_CalC_Aha1-like_4"/>
    <property type="match status" value="1"/>
</dbReference>
<gene>
    <name evidence="3" type="ORF">CDL10_00810</name>
</gene>
<comment type="similarity">
    <text evidence="1">Belongs to the AHA1 family.</text>
</comment>
<dbReference type="OrthoDB" id="384974at2"/>
<dbReference type="InterPro" id="IPR023393">
    <property type="entry name" value="START-like_dom_sf"/>
</dbReference>
<dbReference type="InterPro" id="IPR013538">
    <property type="entry name" value="ASHA1/2-like_C"/>
</dbReference>
<dbReference type="AlphaFoldDB" id="A0A2M9R847"/>
<comment type="caution">
    <text evidence="3">The sequence shown here is derived from an EMBL/GenBank/DDBJ whole genome shotgun (WGS) entry which is preliminary data.</text>
</comment>
<proteinExistence type="inferred from homology"/>
<dbReference type="Proteomes" id="UP000231960">
    <property type="component" value="Unassembled WGS sequence"/>
</dbReference>
<dbReference type="SUPFAM" id="SSF55961">
    <property type="entry name" value="Bet v1-like"/>
    <property type="match status" value="1"/>
</dbReference>
<evidence type="ECO:0000259" key="2">
    <source>
        <dbReference type="Pfam" id="PF08327"/>
    </source>
</evidence>
<reference evidence="3 4" key="1">
    <citation type="submission" date="2017-06" db="EMBL/GenBank/DDBJ databases">
        <title>Description of Avrilella dinanensis gen. nov. sp. nov.</title>
        <authorList>
            <person name="Leyer C."/>
            <person name="Sassi M."/>
            <person name="Minet J."/>
            <person name="Kayal S."/>
            <person name="Cattoir V."/>
        </authorList>
    </citation>
    <scope>NUCLEOTIDE SEQUENCE [LARGE SCALE GENOMIC DNA]</scope>
    <source>
        <strain evidence="3 4">UR159</strain>
    </source>
</reference>
<name>A0A2M9R847_9FLAO</name>
<protein>
    <submittedName>
        <fullName evidence="3">Activator of HSP90 ATPase</fullName>
    </submittedName>
</protein>
<dbReference type="Gene3D" id="3.30.530.20">
    <property type="match status" value="1"/>
</dbReference>
<evidence type="ECO:0000313" key="4">
    <source>
        <dbReference type="Proteomes" id="UP000231960"/>
    </source>
</evidence>
<dbReference type="RefSeq" id="WP_100678590.1">
    <property type="nucleotide sequence ID" value="NZ_NIPO01000001.1"/>
</dbReference>
<evidence type="ECO:0000256" key="1">
    <source>
        <dbReference type="ARBA" id="ARBA00006817"/>
    </source>
</evidence>
<feature type="domain" description="Activator of Hsp90 ATPase homologue 1/2-like C-terminal" evidence="2">
    <location>
        <begin position="13"/>
        <end position="135"/>
    </location>
</feature>
<keyword evidence="4" id="KW-1185">Reference proteome</keyword>
<dbReference type="Pfam" id="PF08327">
    <property type="entry name" value="AHSA1"/>
    <property type="match status" value="1"/>
</dbReference>
<sequence length="138" mass="16011">MIHQTITIETTINASTNKVWDSYTQPEHITKWNFASDDWHCPKAENDMKIGGIYSARMEAKDGSFGFDFKAVYDEIIPFEKIVYTIEDGRKVITVFESLNDKTKVTTIFEAENQNPVDMQKTGWQAILNNFKRYTENN</sequence>